<dbReference type="AlphaFoldDB" id="A0A2P8I9C4"/>
<evidence type="ECO:0000313" key="3">
    <source>
        <dbReference type="Proteomes" id="UP000241118"/>
    </source>
</evidence>
<organism evidence="2 3">
    <name type="scientific">Saccharothrix carnea</name>
    <dbReference type="NCBI Taxonomy" id="1280637"/>
    <lineage>
        <taxon>Bacteria</taxon>
        <taxon>Bacillati</taxon>
        <taxon>Actinomycetota</taxon>
        <taxon>Actinomycetes</taxon>
        <taxon>Pseudonocardiales</taxon>
        <taxon>Pseudonocardiaceae</taxon>
        <taxon>Saccharothrix</taxon>
    </lineage>
</organism>
<dbReference type="Proteomes" id="UP000241118">
    <property type="component" value="Unassembled WGS sequence"/>
</dbReference>
<accession>A0A2P8I9C4</accession>
<comment type="caution">
    <text evidence="2">The sequence shown here is derived from an EMBL/GenBank/DDBJ whole genome shotgun (WGS) entry which is preliminary data.</text>
</comment>
<sequence>MFGVQPETLRAASKQFHEGADATGDGAEMISMLRLDADALGQVPAAAEFVDALARWSGEQSDDLRRGSAWYRDAGDGLNENADSYQHADDDSHSSFRSIEGGMA</sequence>
<reference evidence="2 3" key="1">
    <citation type="submission" date="2018-03" db="EMBL/GenBank/DDBJ databases">
        <title>Genomic Encyclopedia of Type Strains, Phase III (KMG-III): the genomes of soil and plant-associated and newly described type strains.</title>
        <authorList>
            <person name="Whitman W."/>
        </authorList>
    </citation>
    <scope>NUCLEOTIDE SEQUENCE [LARGE SCALE GENOMIC DNA]</scope>
    <source>
        <strain evidence="2 3">CGMCC 4.7097</strain>
    </source>
</reference>
<protein>
    <recommendedName>
        <fullName evidence="4">Excreted virulence factor EspC (Type VII ESX diderm)</fullName>
    </recommendedName>
</protein>
<dbReference type="EMBL" id="PYAX01000005">
    <property type="protein sequence ID" value="PSL55072.1"/>
    <property type="molecule type" value="Genomic_DNA"/>
</dbReference>
<feature type="region of interest" description="Disordered" evidence="1">
    <location>
        <begin position="72"/>
        <end position="104"/>
    </location>
</feature>
<proteinExistence type="predicted"/>
<evidence type="ECO:0000313" key="2">
    <source>
        <dbReference type="EMBL" id="PSL55072.1"/>
    </source>
</evidence>
<gene>
    <name evidence="2" type="ORF">B0I31_10529</name>
</gene>
<evidence type="ECO:0008006" key="4">
    <source>
        <dbReference type="Google" id="ProtNLM"/>
    </source>
</evidence>
<name>A0A2P8I9C4_SACCR</name>
<keyword evidence="3" id="KW-1185">Reference proteome</keyword>
<evidence type="ECO:0000256" key="1">
    <source>
        <dbReference type="SAM" id="MobiDB-lite"/>
    </source>
</evidence>
<dbReference type="OrthoDB" id="3699434at2"/>